<protein>
    <submittedName>
        <fullName evidence="1">Uncharacterized protein</fullName>
    </submittedName>
</protein>
<comment type="caution">
    <text evidence="1">The sequence shown here is derived from an EMBL/GenBank/DDBJ whole genome shotgun (WGS) entry which is preliminary data.</text>
</comment>
<name>A0A8H9HXJ6_KITAU</name>
<evidence type="ECO:0000313" key="1">
    <source>
        <dbReference type="EMBL" id="GGU92513.1"/>
    </source>
</evidence>
<gene>
    <name evidence="1" type="ORF">GCM10010502_52480</name>
</gene>
<organism evidence="1 2">
    <name type="scientific">Kitasatospora aureofaciens</name>
    <name type="common">Streptomyces aureofaciens</name>
    <dbReference type="NCBI Taxonomy" id="1894"/>
    <lineage>
        <taxon>Bacteria</taxon>
        <taxon>Bacillati</taxon>
        <taxon>Actinomycetota</taxon>
        <taxon>Actinomycetes</taxon>
        <taxon>Kitasatosporales</taxon>
        <taxon>Streptomycetaceae</taxon>
        <taxon>Kitasatospora</taxon>
    </lineage>
</organism>
<evidence type="ECO:0000313" key="2">
    <source>
        <dbReference type="Proteomes" id="UP000610124"/>
    </source>
</evidence>
<proteinExistence type="predicted"/>
<dbReference type="AlphaFoldDB" id="A0A8H9HXJ6"/>
<accession>A0A8H9HXJ6</accession>
<reference evidence="1" key="1">
    <citation type="journal article" date="2014" name="Int. J. Syst. Evol. Microbiol.">
        <title>Complete genome sequence of Corynebacterium casei LMG S-19264T (=DSM 44701T), isolated from a smear-ripened cheese.</title>
        <authorList>
            <consortium name="US DOE Joint Genome Institute (JGI-PGF)"/>
            <person name="Walter F."/>
            <person name="Albersmeier A."/>
            <person name="Kalinowski J."/>
            <person name="Ruckert C."/>
        </authorList>
    </citation>
    <scope>NUCLEOTIDE SEQUENCE</scope>
    <source>
        <strain evidence="1">JCM 4434</strain>
    </source>
</reference>
<dbReference type="Proteomes" id="UP000610124">
    <property type="component" value="Unassembled WGS sequence"/>
</dbReference>
<reference evidence="1" key="2">
    <citation type="submission" date="2020-09" db="EMBL/GenBank/DDBJ databases">
        <authorList>
            <person name="Sun Q."/>
            <person name="Ohkuma M."/>
        </authorList>
    </citation>
    <scope>NUCLEOTIDE SEQUENCE</scope>
    <source>
        <strain evidence="1">JCM 4434</strain>
    </source>
</reference>
<sequence>MGRKKVGQAEIDTGLLSGSWRRLVLSAPHLEPGEVDWKAYTFCVLEQAHRLLRRKEVFAKNSSKWGDPRASCWPARRGRRRSRPCWPCSACPRMRAELPRVSWGPRSCDQAVCGTSSRLAQYACSYSSGGV</sequence>
<dbReference type="EMBL" id="BMUB01000014">
    <property type="protein sequence ID" value="GGU92513.1"/>
    <property type="molecule type" value="Genomic_DNA"/>
</dbReference>